<keyword evidence="4 8" id="KW-0812">Transmembrane</keyword>
<evidence type="ECO:0000259" key="9">
    <source>
        <dbReference type="Pfam" id="PF04039"/>
    </source>
</evidence>
<feature type="domain" description="Na+/H+ antiporter MnhB subunit-related protein" evidence="9">
    <location>
        <begin position="191"/>
        <end position="313"/>
    </location>
</feature>
<dbReference type="Pfam" id="PF04039">
    <property type="entry name" value="MnhB"/>
    <property type="match status" value="1"/>
</dbReference>
<dbReference type="Pfam" id="PF20501">
    <property type="entry name" value="MbhE"/>
    <property type="match status" value="1"/>
</dbReference>
<feature type="transmembrane region" description="Helical" evidence="8">
    <location>
        <begin position="80"/>
        <end position="102"/>
    </location>
</feature>
<feature type="transmembrane region" description="Helical" evidence="8">
    <location>
        <begin position="198"/>
        <end position="216"/>
    </location>
</feature>
<dbReference type="PANTHER" id="PTHR33932">
    <property type="entry name" value="NA(+)/H(+) ANTIPORTER SUBUNIT B"/>
    <property type="match status" value="1"/>
</dbReference>
<keyword evidence="5 8" id="KW-1133">Transmembrane helix</keyword>
<dbReference type="GO" id="GO:0005886">
    <property type="term" value="C:plasma membrane"/>
    <property type="evidence" value="ECO:0007669"/>
    <property type="project" value="UniProtKB-SubCell"/>
</dbReference>
<reference evidence="11" key="1">
    <citation type="submission" date="2019-11" db="EMBL/GenBank/DDBJ databases">
        <authorList>
            <person name="Feng L."/>
        </authorList>
    </citation>
    <scope>NUCLEOTIDE SEQUENCE</scope>
    <source>
        <strain evidence="11">CbolteaeLFYP116</strain>
    </source>
</reference>
<keyword evidence="6 8" id="KW-0472">Membrane</keyword>
<feature type="transmembrane region" description="Helical" evidence="8">
    <location>
        <begin position="145"/>
        <end position="163"/>
    </location>
</feature>
<keyword evidence="3" id="KW-1003">Cell membrane</keyword>
<dbReference type="PANTHER" id="PTHR33932:SF4">
    <property type="entry name" value="NA(+)_H(+) ANTIPORTER SUBUNIT B"/>
    <property type="match status" value="1"/>
</dbReference>
<evidence type="ECO:0000256" key="5">
    <source>
        <dbReference type="ARBA" id="ARBA00022989"/>
    </source>
</evidence>
<feature type="region of interest" description="Disordered" evidence="7">
    <location>
        <begin position="24"/>
        <end position="54"/>
    </location>
</feature>
<evidence type="ECO:0000256" key="4">
    <source>
        <dbReference type="ARBA" id="ARBA00022692"/>
    </source>
</evidence>
<protein>
    <submittedName>
        <fullName evidence="11">Na(+)/H(+) antiporter subunit B</fullName>
    </submittedName>
</protein>
<organism evidence="11">
    <name type="scientific">Enterocloster bolteae</name>
    <dbReference type="NCBI Taxonomy" id="208479"/>
    <lineage>
        <taxon>Bacteria</taxon>
        <taxon>Bacillati</taxon>
        <taxon>Bacillota</taxon>
        <taxon>Clostridia</taxon>
        <taxon>Lachnospirales</taxon>
        <taxon>Lachnospiraceae</taxon>
        <taxon>Enterocloster</taxon>
    </lineage>
</organism>
<proteinExistence type="inferred from homology"/>
<feature type="transmembrane region" description="Helical" evidence="8">
    <location>
        <begin position="222"/>
        <end position="240"/>
    </location>
</feature>
<evidence type="ECO:0000256" key="2">
    <source>
        <dbReference type="ARBA" id="ARBA00009425"/>
    </source>
</evidence>
<gene>
    <name evidence="11" type="primary">mrpB</name>
    <name evidence="11" type="ORF">CBLFYP116_02900</name>
</gene>
<dbReference type="RefSeq" id="WP_002577571.1">
    <property type="nucleotide sequence ID" value="NZ_BAABZS010000001.1"/>
</dbReference>
<dbReference type="AlphaFoldDB" id="A0A6N2VQX7"/>
<feature type="transmembrane region" description="Helical" evidence="8">
    <location>
        <begin position="252"/>
        <end position="271"/>
    </location>
</feature>
<evidence type="ECO:0000256" key="7">
    <source>
        <dbReference type="SAM" id="MobiDB-lite"/>
    </source>
</evidence>
<comment type="similarity">
    <text evidence="2">Belongs to the CPA3 antiporters (TC 2.A.63) subunit B family.</text>
</comment>
<evidence type="ECO:0000256" key="1">
    <source>
        <dbReference type="ARBA" id="ARBA00004651"/>
    </source>
</evidence>
<dbReference type="InterPro" id="IPR007182">
    <property type="entry name" value="MnhB"/>
</dbReference>
<evidence type="ECO:0000256" key="6">
    <source>
        <dbReference type="ARBA" id="ARBA00023136"/>
    </source>
</evidence>
<dbReference type="InterPro" id="IPR050622">
    <property type="entry name" value="CPA3_antiporter_subunitB"/>
</dbReference>
<name>A0A6N2VQX7_9FIRM</name>
<dbReference type="InterPro" id="IPR046806">
    <property type="entry name" value="MrpA_C/MbhE"/>
</dbReference>
<feature type="domain" description="MrpA C-terminal/MbhE" evidence="10">
    <location>
        <begin position="85"/>
        <end position="164"/>
    </location>
</feature>
<feature type="transmembrane region" description="Helical" evidence="8">
    <location>
        <begin position="291"/>
        <end position="319"/>
    </location>
</feature>
<evidence type="ECO:0000313" key="11">
    <source>
        <dbReference type="EMBL" id="VYT32117.1"/>
    </source>
</evidence>
<accession>A0A6N2VQX7</accession>
<sequence>MSEDSGKRGLRAFMDWVENGPDWEDEAGVHEGGAGGHGEADTVHASDQAVKRNTKRTMGRRFAEFTEEHALRVFGRVYRAVAQIVCLAGMAVLLMMVTHLPAFGSADNPANNEVVGRYLENGLSETGAVNTVAGIILDYRAFDTFGESVVLFLAAVSVIALLRRKSESGYSGREDQRGGTEHEEDEERDIILEQVARLLVPFILMFGVYVVLNGHLSPGGGFSGGTVMGAGLILYANAFGHRRIHRFFSFKTFTVMSSSALMVYALSKGYSFFMGANHLESGIPLGRPGNIFSAGLILPLDICVGLVVAGTMYCFYSLFREGEV</sequence>
<dbReference type="GeneID" id="23115997"/>
<evidence type="ECO:0000256" key="8">
    <source>
        <dbReference type="SAM" id="Phobius"/>
    </source>
</evidence>
<dbReference type="EMBL" id="CACRTF010000014">
    <property type="protein sequence ID" value="VYT32117.1"/>
    <property type="molecule type" value="Genomic_DNA"/>
</dbReference>
<evidence type="ECO:0000256" key="3">
    <source>
        <dbReference type="ARBA" id="ARBA00022475"/>
    </source>
</evidence>
<evidence type="ECO:0000259" key="10">
    <source>
        <dbReference type="Pfam" id="PF20501"/>
    </source>
</evidence>
<comment type="subcellular location">
    <subcellularLocation>
        <location evidence="1">Cell membrane</location>
        <topology evidence="1">Multi-pass membrane protein</topology>
    </subcellularLocation>
</comment>